<keyword evidence="6" id="KW-0045">Antibiotic biosynthesis</keyword>
<dbReference type="SMART" id="SM00823">
    <property type="entry name" value="PKS_PP"/>
    <property type="match status" value="2"/>
</dbReference>
<organism evidence="14 15">
    <name type="scientific">Streptomyces halobius</name>
    <dbReference type="NCBI Taxonomy" id="2879846"/>
    <lineage>
        <taxon>Bacteria</taxon>
        <taxon>Bacillati</taxon>
        <taxon>Actinomycetota</taxon>
        <taxon>Actinomycetes</taxon>
        <taxon>Kitasatosporales</taxon>
        <taxon>Streptomycetaceae</taxon>
        <taxon>Streptomyces</taxon>
    </lineage>
</organism>
<evidence type="ECO:0000259" key="12">
    <source>
        <dbReference type="PROSITE" id="PS52004"/>
    </source>
</evidence>
<dbReference type="SUPFAM" id="SSF51735">
    <property type="entry name" value="NAD(P)-binding Rossmann-fold domains"/>
    <property type="match status" value="4"/>
</dbReference>
<dbReference type="InterPro" id="IPR006162">
    <property type="entry name" value="Ppantetheine_attach_site"/>
</dbReference>
<feature type="domain" description="Carrier" evidence="11">
    <location>
        <begin position="1701"/>
        <end position="1776"/>
    </location>
</feature>
<dbReference type="PROSITE" id="PS50075">
    <property type="entry name" value="CARRIER"/>
    <property type="match status" value="2"/>
</dbReference>
<dbReference type="PROSITE" id="PS00012">
    <property type="entry name" value="PHOSPHOPANTETHEINE"/>
    <property type="match status" value="2"/>
</dbReference>
<evidence type="ECO:0000256" key="3">
    <source>
        <dbReference type="ARBA" id="ARBA00022450"/>
    </source>
</evidence>
<feature type="domain" description="Carrier" evidence="11">
    <location>
        <begin position="3456"/>
        <end position="3531"/>
    </location>
</feature>
<comment type="pathway">
    <text evidence="2">Antibiotic biosynthesis.</text>
</comment>
<feature type="domain" description="PKS/mFAS DH" evidence="13">
    <location>
        <begin position="947"/>
        <end position="1224"/>
    </location>
</feature>
<evidence type="ECO:0000313" key="14">
    <source>
        <dbReference type="EMBL" id="UQA90607.1"/>
    </source>
</evidence>
<evidence type="ECO:0000256" key="9">
    <source>
        <dbReference type="PROSITE-ProRule" id="PRU01363"/>
    </source>
</evidence>
<evidence type="ECO:0000256" key="6">
    <source>
        <dbReference type="ARBA" id="ARBA00023194"/>
    </source>
</evidence>
<keyword evidence="15" id="KW-1185">Reference proteome</keyword>
<feature type="compositionally biased region" description="Basic and acidic residues" evidence="10">
    <location>
        <begin position="77"/>
        <end position="90"/>
    </location>
</feature>
<dbReference type="InterPro" id="IPR018201">
    <property type="entry name" value="Ketoacyl_synth_AS"/>
</dbReference>
<dbReference type="CDD" id="cd08956">
    <property type="entry name" value="KR_3_FAS_SDR_x"/>
    <property type="match status" value="2"/>
</dbReference>
<dbReference type="Gene3D" id="3.10.129.110">
    <property type="entry name" value="Polyketide synthase dehydratase"/>
    <property type="match status" value="2"/>
</dbReference>
<dbReference type="InterPro" id="IPR049900">
    <property type="entry name" value="PKS_mFAS_DH"/>
</dbReference>
<proteinExistence type="predicted"/>
<dbReference type="InterPro" id="IPR055123">
    <property type="entry name" value="SpnB-like_Rossmann"/>
</dbReference>
<dbReference type="PANTHER" id="PTHR43775:SF51">
    <property type="entry name" value="INACTIVE PHENOLPHTHIOCEROL SYNTHESIS POLYKETIDE SYNTHASE TYPE I PKS1-RELATED"/>
    <property type="match status" value="1"/>
</dbReference>
<dbReference type="Gene3D" id="3.40.47.10">
    <property type="match status" value="2"/>
</dbReference>
<dbReference type="SUPFAM" id="SSF47336">
    <property type="entry name" value="ACP-like"/>
    <property type="match status" value="2"/>
</dbReference>
<dbReference type="InterPro" id="IPR020806">
    <property type="entry name" value="PKS_PP-bd"/>
</dbReference>
<dbReference type="Pfam" id="PF08659">
    <property type="entry name" value="KR"/>
    <property type="match status" value="2"/>
</dbReference>
<evidence type="ECO:0000256" key="4">
    <source>
        <dbReference type="ARBA" id="ARBA00022553"/>
    </source>
</evidence>
<dbReference type="SMART" id="SM01294">
    <property type="entry name" value="PKS_PP_betabranch"/>
    <property type="match status" value="2"/>
</dbReference>
<dbReference type="InterPro" id="IPR014031">
    <property type="entry name" value="Ketoacyl_synth_C"/>
</dbReference>
<dbReference type="InterPro" id="IPR014030">
    <property type="entry name" value="Ketoacyl_synth_N"/>
</dbReference>
<dbReference type="PROSITE" id="PS52019">
    <property type="entry name" value="PKS_MFAS_DH"/>
    <property type="match status" value="2"/>
</dbReference>
<dbReference type="InterPro" id="IPR014043">
    <property type="entry name" value="Acyl_transferase_dom"/>
</dbReference>
<protein>
    <submittedName>
        <fullName evidence="14">SDR family NAD(P)-dependent oxidoreductase</fullName>
    </submittedName>
</protein>
<dbReference type="InterPro" id="IPR015083">
    <property type="entry name" value="NorB/c/GfsB-D-like_docking"/>
</dbReference>
<dbReference type="InterPro" id="IPR036736">
    <property type="entry name" value="ACP-like_sf"/>
</dbReference>
<dbReference type="SMART" id="SM00827">
    <property type="entry name" value="PKS_AT"/>
    <property type="match status" value="2"/>
</dbReference>
<dbReference type="Pfam" id="PF14765">
    <property type="entry name" value="PS-DH"/>
    <property type="match status" value="2"/>
</dbReference>
<dbReference type="InterPro" id="IPR042104">
    <property type="entry name" value="PKS_dehydratase_sf"/>
</dbReference>
<dbReference type="PROSITE" id="PS00606">
    <property type="entry name" value="KS3_1"/>
    <property type="match status" value="2"/>
</dbReference>
<gene>
    <name evidence="14" type="ORF">K9S39_00660</name>
</gene>
<evidence type="ECO:0000259" key="13">
    <source>
        <dbReference type="PROSITE" id="PS52019"/>
    </source>
</evidence>
<keyword evidence="5" id="KW-0808">Transferase</keyword>
<dbReference type="Pfam" id="PF00550">
    <property type="entry name" value="PP-binding"/>
    <property type="match status" value="2"/>
</dbReference>
<dbReference type="InterPro" id="IPR049552">
    <property type="entry name" value="PKS_DH_N"/>
</dbReference>
<dbReference type="InterPro" id="IPR050091">
    <property type="entry name" value="PKS_NRPS_Biosynth_Enz"/>
</dbReference>
<dbReference type="Gene3D" id="3.40.50.720">
    <property type="entry name" value="NAD(P)-binding Rossmann-like Domain"/>
    <property type="match status" value="2"/>
</dbReference>
<dbReference type="EMBL" id="CP086322">
    <property type="protein sequence ID" value="UQA90607.1"/>
    <property type="molecule type" value="Genomic_DNA"/>
</dbReference>
<sequence>MNGNTNEQKLRTYLRKATTELRTANRRVRELEDRDAEPLAIVGMSCRYPGGVTSPDELWDLVAAGRDAVSALPTDRGWDLERLNGPDPDRPGTVTTSTGGFVRGVGDFDADFFGISPREALAMDPSQRLMLEAAWEAFEDAGLDPTSLRGSDTGVFTGAVTSDYGGTMPPELEGFRLTGTQGSVVSGRIAYSLGLEGPAVTIDTACSSSLVALHLAAQSLRSGECSLALVGGVTVLAGPFLFVEFSRQRGLAPDGRCKAYAASADGTGFSDGLGLIVVERLSDAHRNGHHVLAVVRGSAVNQDGASNGLTAPNGPAQERVIKEALASAGLSPAEVDVVEGHGTGTQLGDPIEARALLAAYGQERSGPLRLGSVKSNIGHTSAAAGVAGVIKMVQALRHGRLPATLHVDEPSPHIDWEDGQIELLTTAQKWPASERPRRAGVSSFGISGTNAHVILEEAPAQAPVEDGDGDGAKAPVKTEAEALADSPAQRPAGALPVLVSGRNETALRAQADRLHKHLAARPEVSLLDVGFTGATSRAHLEHRAAVVASDREGLLAGLKALAEGEPAPGGTEGRVVGGKTALLFTGQGAQRARMGAELAARFPRFCQALDEVCAELDPRVGRPVRELLDAEEGSDEAALLDSTQYTQVALFAVEVALFRLVESLGVRPDYLIGHSVGELAAAHAAGVLSLPDACALVVARGRLMGALPTGGAMVAVQAAEAEVVASLAGYEGRLEIAGVNGPRAVVVSGDADAADKWRAQWQDRKTTRLRVSHAFHSPHMDPMLDEFQAVARGLRFDEPRIPIVSNETGKPVGQEMTDPRYWVRHARQAVRFADGIQTLWSLGVRRFLELGPDAVLTAMARQSLDNEDDVVFVPALRARHPEAETFAGFLGQAHTAGVEVDWAAFYAGTGAHRTQLPTYAFQRERYWLAPNTGGQDATAAGLGRLDHPLLAAAVCVGDRDEWLFTGRLSTDTQPWAAQHMLLGTIVVPGTGLVELALAAGRRAQSPVLGELVLQAPLLLEDGVTRQLQVTVGEPGDDGRREVAIYSRPVTGADDTEPDVTCHARGLLAPEPSATTAPWPATWPPEGAEPLSVDELYGDLADLGYDYGPVFQGVRAAWRDGDETYAEVTLPDDVDGGQFGIHPALFDSALQSGAALLAGRDSSRHKMPFSWTGARIEQRGTARLRVRTVATSDSSLRLDAVDDTGAPVVSVDSIDVRPLAQTQLVSAQHSTNNSLFSLDWTTVTAKSTTKPRSTALLGAGQASTQSRSTGYTDLAALEQALTDGAPVPEAVVATIEARDSAPGTAEAAREATAHTLELLQRWLASERFTGTRLVFVTRGAVAVAGESPDIAQAAVWGLVRSAQSEHPGRFVLVDLDDDVGGGEVDWGSLLELDEPQLAVRQGGLRAPRLGRADAAVPSGARALDADGTVLITGGTGGLGALVARHLAAGHGVRHLLLVSRRGPAAEGAKELTAELEALGAQVRVAACDVADRGQLAALLDGLDYPLTAVVHAAGVLDDGVIESLTCERVANVMRPKVDAALHLHELTADLDLSAFVLFSSVAALIGSPGQANYAAANATLDALASARRADGLPATSLAWGLWADAHGMAGGLGKAELARLERTGIGALPAELGLELFDQALASDTALLAPVKLDPAALRAQARAGLLPPLLRGLAPAPTRRTEASGSLAQRLGGVPEADRERVVLELVQAQAAAVLGHDSAATVGAGRSFKDLGFDSLSAVELRNRLNQATGVRLPATLVFDHPTPAAVARLIRTEIGGIARTPRAVARPRRADADEPLAIVGMSCRYPGGVTSPHELWQLVASGRDVVSALPTDRGWDLERLYDPDPDQPGTISTRGGGFLQRPGEFDAEFFGISPREALAMDPQQRLMLEAAWEAFEDAGIDPTSLRGSDTGVFTGAVTSDYGGALVQELEGYRLTGTTTSVLSGRISYTLGLEGPSMSVDTACSSSLVALHLAAQSLRSGECSLALAGGVTLMAGPYTLMEFSRQRALSPDGRCKAYAADADGTGFSDGVGLIVVERLSDARRNGHHVLAVVRGSAVNQDGASNGLTAPNGPAQERVIRQALTNAGLSPADVDAVEGHGTGTKLGDPIEAQALLATYGRERTGGPLRLGSIKSNIGHTSAAAGVAGVIKMVQALRHEVLPATLHANEPSPHVDWDAGEVELLTQAQEWSASGRTRRAGVSSFGVSGTNAHVILEEAPAEDRQPAAPAGHAPSRPAVVPVLVSARNETALRAQADRLRAHLAARPDLELADIGLSSATTRAQLQRRAAVIASDRGELLAGLDSLALGSPADQVVEGQTVGGNPVFVFPGQGAQWAGMAVELLDSSPVFAEQIAQCALALSSFVDWSLQDVLRQTQNAPSLERVDVVQPALWAVMVSLAALWRSYGVEPSAVVGHSQGEIAAACVAGGLSLVDGARVVALRSRLIRERLAGLGAMVSVAQPVERVEDLIAPYEGRVSIAAVNGPTAVVVAGDADALDELIAVCERDQVRARRVNVDYASHSAHVEAIEDTLLQVLAPIEPVSGQVPFYSAATGGFVDTATLDARYWYANLRGPVGFEQAVRALADHGAGCFIEVSAHPVLAMAVEDTAQAHGAAHRSAIVGSLRRNEGGLARFVTSLAEAHAAGVEVNWPKLYAHSGAQRVPLPTYAFQRERFWLTPSARTTDASAAGQGRVEHPVLAASVRLGDRDEWVFTGRMSLDAHPWTRDHLVFATVVVPGAALVELALTAGDEVGCQMLDELVIESPLILEEDAVRHIQVTVGPAADDGRREIAIFSQPQSGAQEEQPETTCHGRGWLAPDTEPSEPFPAQWPPPDAQPLTVDTLYTRLNAYAHRTDDDFDYGPAFRGVQAAWRSGDAVYTELVLPDDAGPAEGFALHPALFDSALHGGLSMLGQTDGTQGGLPFSWTRVRLHQSGLTRLRVRSAPTSDTTLRIDIAGEDGLPIASVQRLDIRPVEQAQIEAAQNRSDNPLFRLDWTPVRAAAPQPAQCAVLGELAVSGERFADLDALERALAQGAAAPEAVLVGVEAPADQADAADAGDAGESARAVTGRTLELIQRWLASERFTGTRLVFVTRGAVAVAGESPDIAQAAVWGLVRSAQSEHPGRFVLVDLDDDVGGGEVDWGSLLELDEPQLAVRQGGLRAPRLGRADAAVPSGARALDADGTVLITGGTGGLGALVARHLAAGHGVRHLLLVSRRGPAAEGAKELTAELEALGAQVRVAACDVADRGQLAALLDGLDYPLTAVVHAAGVLDDGVIESLTCERVANVMRPKVDAALHLHELTADLDLSAFVLFSSVAALVGSPGQANYAAANATLDALAHQRRAAGLPASSLAWGLWADATGMTGHLDAAELARLEQLGVGALPVELGLELFDQALASDTALLAPVKLDPAALRTQARAGLLPPLLRGLVRAPARRADATGGSLTQQLSQVAEADREKVVLNLVREQVAAVLGHTSAATIGPERAFQELGFDSLAAVGLRNRLTQTTGMRLPVSLVFDHPTPAAVARLILSEIGGGTEEPPIDQELTKLENMLAQSATSEKQRVAGRLRTLLADITEGGQSTRALIEAATTADEVFQLIDAEIGEG</sequence>
<evidence type="ECO:0000256" key="1">
    <source>
        <dbReference type="ARBA" id="ARBA00001957"/>
    </source>
</evidence>
<feature type="region of interest" description="C-terminal hotdog fold" evidence="9">
    <location>
        <begin position="1087"/>
        <end position="1224"/>
    </location>
</feature>
<dbReference type="SUPFAM" id="SSF53901">
    <property type="entry name" value="Thiolase-like"/>
    <property type="match status" value="2"/>
</dbReference>
<evidence type="ECO:0000256" key="5">
    <source>
        <dbReference type="ARBA" id="ARBA00022679"/>
    </source>
</evidence>
<dbReference type="InterPro" id="IPR009081">
    <property type="entry name" value="PP-bd_ACP"/>
</dbReference>
<dbReference type="InterPro" id="IPR020807">
    <property type="entry name" value="PKS_DH"/>
</dbReference>
<feature type="region of interest" description="Disordered" evidence="10">
    <location>
        <begin position="77"/>
        <end position="98"/>
    </location>
</feature>
<feature type="active site" description="Proton acceptor; for dehydratase activity" evidence="9">
    <location>
        <position position="2726"/>
    </location>
</feature>
<dbReference type="PANTHER" id="PTHR43775">
    <property type="entry name" value="FATTY ACID SYNTHASE"/>
    <property type="match status" value="1"/>
</dbReference>
<reference evidence="14" key="1">
    <citation type="submission" date="2021-10" db="EMBL/GenBank/DDBJ databases">
        <title>Streptomyces nigrumlapis sp.nov.,an antimicrobial producing actinobacterium isolated from Black Gobi rocks.</title>
        <authorList>
            <person name="Wen Y."/>
            <person name="Zhang W."/>
            <person name="Liu X.G."/>
        </authorList>
    </citation>
    <scope>NUCLEOTIDE SEQUENCE</scope>
    <source>
        <strain evidence="14">ST13-2-2</strain>
    </source>
</reference>
<dbReference type="InterPro" id="IPR016035">
    <property type="entry name" value="Acyl_Trfase/lysoPLipase"/>
</dbReference>
<dbReference type="SMART" id="SM00825">
    <property type="entry name" value="PKS_KS"/>
    <property type="match status" value="2"/>
</dbReference>
<dbReference type="Pfam" id="PF08990">
    <property type="entry name" value="Docking"/>
    <property type="match status" value="1"/>
</dbReference>
<keyword evidence="8" id="KW-0012">Acyltransferase</keyword>
<dbReference type="InterPro" id="IPR001227">
    <property type="entry name" value="Ac_transferase_dom_sf"/>
</dbReference>
<dbReference type="Pfam" id="PF21089">
    <property type="entry name" value="PKS_DH_N"/>
    <property type="match status" value="2"/>
</dbReference>
<dbReference type="RefSeq" id="WP_406707851.1">
    <property type="nucleotide sequence ID" value="NZ_CP086322.1"/>
</dbReference>
<dbReference type="InterPro" id="IPR020841">
    <property type="entry name" value="PKS_Beta-ketoAc_synthase_dom"/>
</dbReference>
<dbReference type="Gene3D" id="3.30.70.3290">
    <property type="match status" value="2"/>
</dbReference>
<feature type="region of interest" description="N-terminal hotdog fold" evidence="9">
    <location>
        <begin position="947"/>
        <end position="1074"/>
    </location>
</feature>
<dbReference type="InterPro" id="IPR016039">
    <property type="entry name" value="Thiolase-like"/>
</dbReference>
<dbReference type="Pfam" id="PF22953">
    <property type="entry name" value="SpnB_Rossmann"/>
    <property type="match status" value="2"/>
</dbReference>
<dbReference type="Pfam" id="PF16197">
    <property type="entry name" value="KAsynt_C_assoc"/>
    <property type="match status" value="2"/>
</dbReference>
<accession>A0ABY4LZF7</accession>
<feature type="region of interest" description="C-terminal hotdog fold" evidence="9">
    <location>
        <begin position="2833"/>
        <end position="2977"/>
    </location>
</feature>
<dbReference type="InterPro" id="IPR049551">
    <property type="entry name" value="PKS_DH_C"/>
</dbReference>
<dbReference type="SUPFAM" id="SSF52151">
    <property type="entry name" value="FabD/lysophospholipase-like"/>
    <property type="match status" value="2"/>
</dbReference>
<dbReference type="InterPro" id="IPR016036">
    <property type="entry name" value="Malonyl_transacylase_ACP-bd"/>
</dbReference>
<dbReference type="SMART" id="SM00822">
    <property type="entry name" value="PKS_KR"/>
    <property type="match status" value="2"/>
</dbReference>
<feature type="active site" description="Proton donor; for dehydratase activity" evidence="9">
    <location>
        <position position="1146"/>
    </location>
</feature>
<evidence type="ECO:0000256" key="2">
    <source>
        <dbReference type="ARBA" id="ARBA00004792"/>
    </source>
</evidence>
<evidence type="ECO:0000313" key="15">
    <source>
        <dbReference type="Proteomes" id="UP000830115"/>
    </source>
</evidence>
<keyword evidence="7" id="KW-0511">Multifunctional enzyme</keyword>
<comment type="cofactor">
    <cofactor evidence="1">
        <name>pantetheine 4'-phosphate</name>
        <dbReference type="ChEBI" id="CHEBI:47942"/>
    </cofactor>
</comment>
<dbReference type="CDD" id="cd00833">
    <property type="entry name" value="PKS"/>
    <property type="match status" value="2"/>
</dbReference>
<dbReference type="Gene3D" id="1.10.1200.10">
    <property type="entry name" value="ACP-like"/>
    <property type="match status" value="2"/>
</dbReference>
<dbReference type="SUPFAM" id="SSF55048">
    <property type="entry name" value="Probable ACP-binding domain of malonyl-CoA ACP transacylase"/>
    <property type="match status" value="2"/>
</dbReference>
<dbReference type="InterPro" id="IPR032821">
    <property type="entry name" value="PKS_assoc"/>
</dbReference>
<dbReference type="InterPro" id="IPR036291">
    <property type="entry name" value="NAD(P)-bd_dom_sf"/>
</dbReference>
<dbReference type="PROSITE" id="PS52004">
    <property type="entry name" value="KS3_2"/>
    <property type="match status" value="2"/>
</dbReference>
<dbReference type="InterPro" id="IPR013968">
    <property type="entry name" value="PKS_KR"/>
</dbReference>
<evidence type="ECO:0000256" key="7">
    <source>
        <dbReference type="ARBA" id="ARBA00023268"/>
    </source>
</evidence>
<evidence type="ECO:0000256" key="8">
    <source>
        <dbReference type="ARBA" id="ARBA00023315"/>
    </source>
</evidence>
<dbReference type="Proteomes" id="UP000830115">
    <property type="component" value="Chromosome"/>
</dbReference>
<name>A0ABY4LZF7_9ACTN</name>
<evidence type="ECO:0000256" key="10">
    <source>
        <dbReference type="SAM" id="MobiDB-lite"/>
    </source>
</evidence>
<dbReference type="InterPro" id="IPR057326">
    <property type="entry name" value="KR_dom"/>
</dbReference>
<dbReference type="Pfam" id="PF02801">
    <property type="entry name" value="Ketoacyl-synt_C"/>
    <property type="match status" value="2"/>
</dbReference>
<feature type="domain" description="Ketosynthase family 3 (KS3)" evidence="12">
    <location>
        <begin position="1795"/>
        <end position="2217"/>
    </location>
</feature>
<feature type="region of interest" description="N-terminal hotdog fold" evidence="9">
    <location>
        <begin position="2694"/>
        <end position="2821"/>
    </location>
</feature>
<feature type="active site" description="Proton donor; for dehydratase activity" evidence="9">
    <location>
        <position position="2899"/>
    </location>
</feature>
<feature type="domain" description="PKS/mFAS DH" evidence="13">
    <location>
        <begin position="2694"/>
        <end position="2977"/>
    </location>
</feature>
<dbReference type="SMART" id="SM00826">
    <property type="entry name" value="PKS_DH"/>
    <property type="match status" value="2"/>
</dbReference>
<dbReference type="Gene3D" id="3.40.366.10">
    <property type="entry name" value="Malonyl-Coenzyme A Acyl Carrier Protein, domain 2"/>
    <property type="match status" value="2"/>
</dbReference>
<keyword evidence="3" id="KW-0596">Phosphopantetheine</keyword>
<evidence type="ECO:0000259" key="11">
    <source>
        <dbReference type="PROSITE" id="PS50075"/>
    </source>
</evidence>
<feature type="active site" description="Proton acceptor; for dehydratase activity" evidence="9">
    <location>
        <position position="979"/>
    </location>
</feature>
<dbReference type="Pfam" id="PF00698">
    <property type="entry name" value="Acyl_transf_1"/>
    <property type="match status" value="2"/>
</dbReference>
<feature type="domain" description="Ketosynthase family 3 (KS3)" evidence="12">
    <location>
        <begin position="36"/>
        <end position="457"/>
    </location>
</feature>
<keyword evidence="4" id="KW-0597">Phosphoprotein</keyword>
<dbReference type="Pfam" id="PF00109">
    <property type="entry name" value="ketoacyl-synt"/>
    <property type="match status" value="2"/>
</dbReference>